<evidence type="ECO:0000313" key="2">
    <source>
        <dbReference type="Proteomes" id="UP000681722"/>
    </source>
</evidence>
<feature type="non-terminal residue" evidence="1">
    <location>
        <position position="1"/>
    </location>
</feature>
<sequence length="84" mass="10158">FVDQFVLLLISLIQQQQEDQIKLLKENNQIKHKLQSLEDVVLSETLDLSNLIRRFNTNYNNQIEIEDELDWYNHLTRFIVEGWL</sequence>
<protein>
    <submittedName>
        <fullName evidence="1">Uncharacterized protein</fullName>
    </submittedName>
</protein>
<evidence type="ECO:0000313" key="1">
    <source>
        <dbReference type="EMBL" id="CAF4673996.1"/>
    </source>
</evidence>
<dbReference type="Proteomes" id="UP000681722">
    <property type="component" value="Unassembled WGS sequence"/>
</dbReference>
<accession>A0A8S2ZYR5</accession>
<name>A0A8S2ZYR5_9BILA</name>
<gene>
    <name evidence="1" type="ORF">SRO942_LOCUS50930</name>
</gene>
<dbReference type="AlphaFoldDB" id="A0A8S2ZYR5"/>
<dbReference type="EMBL" id="CAJOBC010151362">
    <property type="protein sequence ID" value="CAF4673996.1"/>
    <property type="molecule type" value="Genomic_DNA"/>
</dbReference>
<comment type="caution">
    <text evidence="1">The sequence shown here is derived from an EMBL/GenBank/DDBJ whole genome shotgun (WGS) entry which is preliminary data.</text>
</comment>
<proteinExistence type="predicted"/>
<organism evidence="1 2">
    <name type="scientific">Didymodactylos carnosus</name>
    <dbReference type="NCBI Taxonomy" id="1234261"/>
    <lineage>
        <taxon>Eukaryota</taxon>
        <taxon>Metazoa</taxon>
        <taxon>Spiralia</taxon>
        <taxon>Gnathifera</taxon>
        <taxon>Rotifera</taxon>
        <taxon>Eurotatoria</taxon>
        <taxon>Bdelloidea</taxon>
        <taxon>Philodinida</taxon>
        <taxon>Philodinidae</taxon>
        <taxon>Didymodactylos</taxon>
    </lineage>
</organism>
<reference evidence="1" key="1">
    <citation type="submission" date="2021-02" db="EMBL/GenBank/DDBJ databases">
        <authorList>
            <person name="Nowell W R."/>
        </authorList>
    </citation>
    <scope>NUCLEOTIDE SEQUENCE</scope>
</reference>